<dbReference type="InterPro" id="IPR001330">
    <property type="entry name" value="Prenyltrans"/>
</dbReference>
<evidence type="ECO:0000313" key="9">
    <source>
        <dbReference type="EMBL" id="CAK9161338.1"/>
    </source>
</evidence>
<dbReference type="PANTHER" id="PTHR11774:SF6">
    <property type="entry name" value="PROTEIN FARNESYLTRANSFERASE SUBUNIT BETA"/>
    <property type="match status" value="1"/>
</dbReference>
<feature type="domain" description="Prenyltransferase alpha-alpha toroid" evidence="8">
    <location>
        <begin position="45"/>
        <end position="118"/>
    </location>
</feature>
<dbReference type="Gene3D" id="1.50.10.20">
    <property type="match status" value="1"/>
</dbReference>
<dbReference type="EMBL" id="CAUOFW020003658">
    <property type="protein sequence ID" value="CAK9161338.1"/>
    <property type="molecule type" value="Genomic_DNA"/>
</dbReference>
<name>A0ABC8T2L4_9AQUA</name>
<keyword evidence="7" id="KW-0862">Zinc</keyword>
<evidence type="ECO:0000256" key="1">
    <source>
        <dbReference type="ARBA" id="ARBA00001947"/>
    </source>
</evidence>
<evidence type="ECO:0000256" key="4">
    <source>
        <dbReference type="ARBA" id="ARBA00022679"/>
    </source>
</evidence>
<dbReference type="Pfam" id="PF00432">
    <property type="entry name" value="Prenyltrans"/>
    <property type="match status" value="1"/>
</dbReference>
<proteinExistence type="inferred from homology"/>
<evidence type="ECO:0000256" key="2">
    <source>
        <dbReference type="ARBA" id="ARBA00010497"/>
    </source>
</evidence>
<evidence type="ECO:0000256" key="7">
    <source>
        <dbReference type="ARBA" id="ARBA00022833"/>
    </source>
</evidence>
<dbReference type="GO" id="GO:0004659">
    <property type="term" value="F:prenyltransferase activity"/>
    <property type="evidence" value="ECO:0007669"/>
    <property type="project" value="UniProtKB-KW"/>
</dbReference>
<dbReference type="PANTHER" id="PTHR11774">
    <property type="entry name" value="GERANYLGERANYL TRANSFERASE TYPE BETA SUBUNIT"/>
    <property type="match status" value="1"/>
</dbReference>
<evidence type="ECO:0000256" key="6">
    <source>
        <dbReference type="ARBA" id="ARBA00022737"/>
    </source>
</evidence>
<dbReference type="GO" id="GO:0046872">
    <property type="term" value="F:metal ion binding"/>
    <property type="evidence" value="ECO:0007669"/>
    <property type="project" value="UniProtKB-KW"/>
</dbReference>
<evidence type="ECO:0000259" key="8">
    <source>
        <dbReference type="Pfam" id="PF00432"/>
    </source>
</evidence>
<keyword evidence="10" id="KW-1185">Reference proteome</keyword>
<evidence type="ECO:0000256" key="3">
    <source>
        <dbReference type="ARBA" id="ARBA00022602"/>
    </source>
</evidence>
<organism evidence="9 10">
    <name type="scientific">Ilex paraguariensis</name>
    <name type="common">yerba mate</name>
    <dbReference type="NCBI Taxonomy" id="185542"/>
    <lineage>
        <taxon>Eukaryota</taxon>
        <taxon>Viridiplantae</taxon>
        <taxon>Streptophyta</taxon>
        <taxon>Embryophyta</taxon>
        <taxon>Tracheophyta</taxon>
        <taxon>Spermatophyta</taxon>
        <taxon>Magnoliopsida</taxon>
        <taxon>eudicotyledons</taxon>
        <taxon>Gunneridae</taxon>
        <taxon>Pentapetalae</taxon>
        <taxon>asterids</taxon>
        <taxon>campanulids</taxon>
        <taxon>Aquifoliales</taxon>
        <taxon>Aquifoliaceae</taxon>
        <taxon>Ilex</taxon>
    </lineage>
</organism>
<comment type="caution">
    <text evidence="9">The sequence shown here is derived from an EMBL/GenBank/DDBJ whole genome shotgun (WGS) entry which is preliminary data.</text>
</comment>
<keyword evidence="5" id="KW-0479">Metal-binding</keyword>
<dbReference type="AlphaFoldDB" id="A0ABC8T2L4"/>
<dbReference type="Proteomes" id="UP001642360">
    <property type="component" value="Unassembled WGS sequence"/>
</dbReference>
<reference evidence="9 10" key="1">
    <citation type="submission" date="2024-02" db="EMBL/GenBank/DDBJ databases">
        <authorList>
            <person name="Vignale AGUSTIN F."/>
            <person name="Sosa J E."/>
            <person name="Modenutti C."/>
        </authorList>
    </citation>
    <scope>NUCLEOTIDE SEQUENCE [LARGE SCALE GENOMIC DNA]</scope>
</reference>
<gene>
    <name evidence="9" type="ORF">ILEXP_LOCUS30133</name>
</gene>
<sequence>MESPRVSKPTVTQEEQSQVEAQVSKLYQVFYSVTPKCQSVMLEVQRDNHMKYLTKGLRNLGSKFAVLDANRPWLCYWIIHSIALLGESVEAEVENDAIDFLNRCQDPNGGYGGGPGQAS</sequence>
<dbReference type="InterPro" id="IPR045089">
    <property type="entry name" value="PGGT1B-like"/>
</dbReference>
<dbReference type="SUPFAM" id="SSF48239">
    <property type="entry name" value="Terpenoid cyclases/Protein prenyltransferases"/>
    <property type="match status" value="1"/>
</dbReference>
<protein>
    <recommendedName>
        <fullName evidence="8">Prenyltransferase alpha-alpha toroid domain-containing protein</fullName>
    </recommendedName>
</protein>
<keyword evidence="3" id="KW-0637">Prenyltransferase</keyword>
<comment type="similarity">
    <text evidence="2">Belongs to the protein prenyltransferase subunit beta family.</text>
</comment>
<evidence type="ECO:0000256" key="5">
    <source>
        <dbReference type="ARBA" id="ARBA00022723"/>
    </source>
</evidence>
<dbReference type="InterPro" id="IPR008930">
    <property type="entry name" value="Terpenoid_cyclase/PrenylTrfase"/>
</dbReference>
<accession>A0ABC8T2L4</accession>
<comment type="cofactor">
    <cofactor evidence="1">
        <name>Zn(2+)</name>
        <dbReference type="ChEBI" id="CHEBI:29105"/>
    </cofactor>
</comment>
<keyword evidence="6" id="KW-0677">Repeat</keyword>
<keyword evidence="4" id="KW-0808">Transferase</keyword>
<evidence type="ECO:0000313" key="10">
    <source>
        <dbReference type="Proteomes" id="UP001642360"/>
    </source>
</evidence>